<accession>A0A7C3VJF1</accession>
<dbReference type="Pfam" id="PF01609">
    <property type="entry name" value="DDE_Tnp_1"/>
    <property type="match status" value="1"/>
</dbReference>
<comment type="caution">
    <text evidence="4">The sequence shown here is derived from an EMBL/GenBank/DDBJ whole genome shotgun (WGS) entry which is preliminary data.</text>
</comment>
<dbReference type="InterPro" id="IPR025161">
    <property type="entry name" value="IS402-like_dom"/>
</dbReference>
<dbReference type="GO" id="GO:0004803">
    <property type="term" value="F:transposase activity"/>
    <property type="evidence" value="ECO:0007669"/>
    <property type="project" value="InterPro"/>
</dbReference>
<evidence type="ECO:0000259" key="2">
    <source>
        <dbReference type="Pfam" id="PF01609"/>
    </source>
</evidence>
<gene>
    <name evidence="4" type="ORF">ENR15_18540</name>
</gene>
<dbReference type="GO" id="GO:0006313">
    <property type="term" value="P:DNA transposition"/>
    <property type="evidence" value="ECO:0007669"/>
    <property type="project" value="InterPro"/>
</dbReference>
<dbReference type="NCBIfam" id="NF033580">
    <property type="entry name" value="transpos_IS5_3"/>
    <property type="match status" value="1"/>
</dbReference>
<dbReference type="PANTHER" id="PTHR30007:SF0">
    <property type="entry name" value="TRANSPOSASE"/>
    <property type="match status" value="1"/>
</dbReference>
<feature type="compositionally biased region" description="Low complexity" evidence="1">
    <location>
        <begin position="97"/>
        <end position="109"/>
    </location>
</feature>
<feature type="region of interest" description="Disordered" evidence="1">
    <location>
        <begin position="91"/>
        <end position="112"/>
    </location>
</feature>
<protein>
    <submittedName>
        <fullName evidence="4">IS5 family transposase</fullName>
    </submittedName>
</protein>
<evidence type="ECO:0000259" key="3">
    <source>
        <dbReference type="Pfam" id="PF13340"/>
    </source>
</evidence>
<feature type="domain" description="Transposase IS4-like" evidence="2">
    <location>
        <begin position="100"/>
        <end position="252"/>
    </location>
</feature>
<dbReference type="EMBL" id="DSPX01000192">
    <property type="protein sequence ID" value="HGG02579.1"/>
    <property type="molecule type" value="Genomic_DNA"/>
</dbReference>
<evidence type="ECO:0000256" key="1">
    <source>
        <dbReference type="SAM" id="MobiDB-lite"/>
    </source>
</evidence>
<dbReference type="PANTHER" id="PTHR30007">
    <property type="entry name" value="PHP DOMAIN PROTEIN"/>
    <property type="match status" value="1"/>
</dbReference>
<dbReference type="Pfam" id="PF13340">
    <property type="entry name" value="DUF4096"/>
    <property type="match status" value="1"/>
</dbReference>
<dbReference type="AlphaFoldDB" id="A0A7C3VJF1"/>
<name>A0A7C3VJF1_9CYAN</name>
<evidence type="ECO:0000313" key="4">
    <source>
        <dbReference type="EMBL" id="HGG02579.1"/>
    </source>
</evidence>
<proteinExistence type="predicted"/>
<organism evidence="4">
    <name type="scientific">Planktothricoides sp. SpSt-374</name>
    <dbReference type="NCBI Taxonomy" id="2282167"/>
    <lineage>
        <taxon>Bacteria</taxon>
        <taxon>Bacillati</taxon>
        <taxon>Cyanobacteriota</taxon>
        <taxon>Cyanophyceae</taxon>
        <taxon>Oscillatoriophycideae</taxon>
        <taxon>Oscillatoriales</taxon>
        <taxon>Oscillatoriaceae</taxon>
        <taxon>Planktothricoides</taxon>
    </lineage>
</organism>
<reference evidence="4" key="1">
    <citation type="journal article" date="2020" name="mSystems">
        <title>Genome- and Community-Level Interaction Insights into Carbon Utilization and Element Cycling Functions of Hydrothermarchaeota in Hydrothermal Sediment.</title>
        <authorList>
            <person name="Zhou Z."/>
            <person name="Liu Y."/>
            <person name="Xu W."/>
            <person name="Pan J."/>
            <person name="Luo Z.H."/>
            <person name="Li M."/>
        </authorList>
    </citation>
    <scope>NUCLEOTIDE SEQUENCE [LARGE SCALE GENOMIC DNA]</scope>
    <source>
        <strain evidence="4">SpSt-374</strain>
    </source>
</reference>
<sequence length="265" mass="30472">MARPSYPTDVTDDEWALIEPLLPKPQRRGPKPNVNLREILNAILYLLHEGCQWRALPNDLPPWQTVSSYFRKWQRKGIWTQVNNTLRTRLREAQGRQQSPSASSLDSQSVKTTQKRGKVYGFDGGKKVKGRKRHILVYSQGLLIAVIVTEANFPERLGGVVLVSQANEHLDKLKIIWVDSGYSGANLARAISAINEAKVEVLKREHKEFEVMPRRWVVERTFAWIVQNRRLIVDHEELPEISEAMIYAAMCQLMLIQLASKYKSF</sequence>
<dbReference type="GO" id="GO:0003677">
    <property type="term" value="F:DNA binding"/>
    <property type="evidence" value="ECO:0007669"/>
    <property type="project" value="InterPro"/>
</dbReference>
<dbReference type="InterPro" id="IPR002559">
    <property type="entry name" value="Transposase_11"/>
</dbReference>
<feature type="domain" description="Insertion element IS402-like" evidence="3">
    <location>
        <begin position="10"/>
        <end position="82"/>
    </location>
</feature>